<dbReference type="AlphaFoldDB" id="A0A1B6FF03"/>
<keyword evidence="4 9" id="KW-1133">Transmembrane helix</keyword>
<proteinExistence type="inferred from homology"/>
<feature type="transmembrane region" description="Helical" evidence="9">
    <location>
        <begin position="367"/>
        <end position="393"/>
    </location>
</feature>
<dbReference type="Pfam" id="PF00083">
    <property type="entry name" value="Sugar_tr"/>
    <property type="match status" value="1"/>
</dbReference>
<reference evidence="11" key="1">
    <citation type="submission" date="2015-11" db="EMBL/GenBank/DDBJ databases">
        <title>De novo transcriptome assembly of four potential Pierce s Disease insect vectors from Arizona vineyards.</title>
        <authorList>
            <person name="Tassone E.E."/>
        </authorList>
    </citation>
    <scope>NUCLEOTIDE SEQUENCE</scope>
</reference>
<keyword evidence="5 9" id="KW-0472">Membrane</keyword>
<comment type="similarity">
    <text evidence="7">Belongs to the major facilitator superfamily. Sugar transporter (TC 2.A.1.1) family. Trehalose transporter subfamily.</text>
</comment>
<dbReference type="GO" id="GO:0005886">
    <property type="term" value="C:plasma membrane"/>
    <property type="evidence" value="ECO:0007669"/>
    <property type="project" value="UniProtKB-SubCell"/>
</dbReference>
<keyword evidence="2" id="KW-1003">Cell membrane</keyword>
<sequence>MKTLSVTCRTHLLLTMTASLGYLTIGLIRGWSSPGIPSMQAKSQYLIPDHSAVSWVSAIPPLGAFCGSLVTGPFLQKFGRKKTLMMAAPIFTIAWIIIGTAVNTSMLVTGRLITGICAGIVTPSAQVYVSECAHPEIRGILGSLPALFMAIGVLISYLVGTFLPWDYLALVSALFPASMLILLIPLPESPSWLKSVGRKDDAAKSSKWLHHDDKVVTVELSTIPTGNAEAPTSIAEVEKKPEATMSSKKDVVKGAYSPSALLRRPVIIPFYLVVCILIFQQVSGIDTILFYTVSIFQASGSSVNDYLATILVGLVQVIATFMSLFIIDRYGRKPLLVFSGVFMAISMAALGYYFYAHDRELPIAKSLGLLPVVSLMVFIAAFALGYCNVPFLLMGELLPVAQRSILSSVASAFNLGSMFVVIKSYHDIKDWIGSEGVFWGYSVLCVTSCVFVITLLPETKGKSLDDIEKYFERKAEKMLEKKIMNKGMP</sequence>
<comment type="subcellular location">
    <subcellularLocation>
        <location evidence="1">Cell membrane</location>
        <topology evidence="1">Multi-pass membrane protein</topology>
    </subcellularLocation>
</comment>
<keyword evidence="6" id="KW-0325">Glycoprotein</keyword>
<dbReference type="PANTHER" id="PTHR48021">
    <property type="match status" value="1"/>
</dbReference>
<feature type="transmembrane region" description="Helical" evidence="9">
    <location>
        <begin position="12"/>
        <end position="32"/>
    </location>
</feature>
<dbReference type="Gene3D" id="1.20.1250.20">
    <property type="entry name" value="MFS general substrate transporter like domains"/>
    <property type="match status" value="1"/>
</dbReference>
<accession>A0A1B6FF03</accession>
<feature type="transmembrane region" description="Helical" evidence="9">
    <location>
        <begin position="438"/>
        <end position="456"/>
    </location>
</feature>
<feature type="transmembrane region" description="Helical" evidence="9">
    <location>
        <begin position="140"/>
        <end position="159"/>
    </location>
</feature>
<evidence type="ECO:0000259" key="10">
    <source>
        <dbReference type="PROSITE" id="PS50850"/>
    </source>
</evidence>
<organism evidence="11">
    <name type="scientific">Cuerna arida</name>
    <dbReference type="NCBI Taxonomy" id="1464854"/>
    <lineage>
        <taxon>Eukaryota</taxon>
        <taxon>Metazoa</taxon>
        <taxon>Ecdysozoa</taxon>
        <taxon>Arthropoda</taxon>
        <taxon>Hexapoda</taxon>
        <taxon>Insecta</taxon>
        <taxon>Pterygota</taxon>
        <taxon>Neoptera</taxon>
        <taxon>Paraneoptera</taxon>
        <taxon>Hemiptera</taxon>
        <taxon>Auchenorrhyncha</taxon>
        <taxon>Membracoidea</taxon>
        <taxon>Cicadellidae</taxon>
        <taxon>Cicadellinae</taxon>
        <taxon>Proconiini</taxon>
        <taxon>Cuerna</taxon>
    </lineage>
</organism>
<dbReference type="NCBIfam" id="TIGR00879">
    <property type="entry name" value="SP"/>
    <property type="match status" value="1"/>
</dbReference>
<protein>
    <recommendedName>
        <fullName evidence="10">Major facilitator superfamily (MFS) profile domain-containing protein</fullName>
    </recommendedName>
</protein>
<gene>
    <name evidence="11" type="ORF">g.6151</name>
</gene>
<dbReference type="PANTHER" id="PTHR48021:SF96">
    <property type="entry name" value="FACILITATED TREHALOSE TRANSPORTER TRET1-1-RELATED"/>
    <property type="match status" value="1"/>
</dbReference>
<evidence type="ECO:0000256" key="3">
    <source>
        <dbReference type="ARBA" id="ARBA00022692"/>
    </source>
</evidence>
<dbReference type="InterPro" id="IPR003663">
    <property type="entry name" value="Sugar/inositol_transpt"/>
</dbReference>
<feature type="transmembrane region" description="Helical" evidence="9">
    <location>
        <begin position="334"/>
        <end position="355"/>
    </location>
</feature>
<evidence type="ECO:0000256" key="1">
    <source>
        <dbReference type="ARBA" id="ARBA00004651"/>
    </source>
</evidence>
<evidence type="ECO:0000256" key="8">
    <source>
        <dbReference type="RuleBase" id="RU003346"/>
    </source>
</evidence>
<keyword evidence="8" id="KW-0813">Transport</keyword>
<dbReference type="PROSITE" id="PS00217">
    <property type="entry name" value="SUGAR_TRANSPORT_2"/>
    <property type="match status" value="1"/>
</dbReference>
<feature type="domain" description="Major facilitator superfamily (MFS) profile" evidence="10">
    <location>
        <begin position="10"/>
        <end position="460"/>
    </location>
</feature>
<feature type="transmembrane region" description="Helical" evidence="9">
    <location>
        <begin position="52"/>
        <end position="72"/>
    </location>
</feature>
<dbReference type="PROSITE" id="PS50850">
    <property type="entry name" value="MFS"/>
    <property type="match status" value="1"/>
</dbReference>
<name>A0A1B6FF03_9HEMI</name>
<dbReference type="PROSITE" id="PS00216">
    <property type="entry name" value="SUGAR_TRANSPORT_1"/>
    <property type="match status" value="1"/>
</dbReference>
<evidence type="ECO:0000256" key="4">
    <source>
        <dbReference type="ARBA" id="ARBA00022989"/>
    </source>
</evidence>
<dbReference type="InterPro" id="IPR050549">
    <property type="entry name" value="MFS_Trehalose_Transporter"/>
</dbReference>
<evidence type="ECO:0000256" key="5">
    <source>
        <dbReference type="ARBA" id="ARBA00023136"/>
    </source>
</evidence>
<dbReference type="InterPro" id="IPR005829">
    <property type="entry name" value="Sugar_transporter_CS"/>
</dbReference>
<dbReference type="FunFam" id="1.20.1250.20:FF:000055">
    <property type="entry name" value="Facilitated trehalose transporter Tret1-2 homolog"/>
    <property type="match status" value="1"/>
</dbReference>
<dbReference type="InterPro" id="IPR036259">
    <property type="entry name" value="MFS_trans_sf"/>
</dbReference>
<feature type="transmembrane region" description="Helical" evidence="9">
    <location>
        <begin position="108"/>
        <end position="128"/>
    </location>
</feature>
<dbReference type="PRINTS" id="PR00171">
    <property type="entry name" value="SUGRTRNSPORT"/>
</dbReference>
<evidence type="ECO:0000256" key="2">
    <source>
        <dbReference type="ARBA" id="ARBA00022475"/>
    </source>
</evidence>
<keyword evidence="3 9" id="KW-0812">Transmembrane</keyword>
<feature type="transmembrane region" description="Helical" evidence="9">
    <location>
        <begin position="270"/>
        <end position="294"/>
    </location>
</feature>
<feature type="transmembrane region" description="Helical" evidence="9">
    <location>
        <begin position="84"/>
        <end position="102"/>
    </location>
</feature>
<evidence type="ECO:0000313" key="11">
    <source>
        <dbReference type="EMBL" id="JAS48684.1"/>
    </source>
</evidence>
<dbReference type="InterPro" id="IPR020846">
    <property type="entry name" value="MFS_dom"/>
</dbReference>
<evidence type="ECO:0000256" key="7">
    <source>
        <dbReference type="ARBA" id="ARBA00024348"/>
    </source>
</evidence>
<dbReference type="InterPro" id="IPR005828">
    <property type="entry name" value="MFS_sugar_transport-like"/>
</dbReference>
<dbReference type="SUPFAM" id="SSF103473">
    <property type="entry name" value="MFS general substrate transporter"/>
    <property type="match status" value="1"/>
</dbReference>
<dbReference type="GO" id="GO:0022857">
    <property type="term" value="F:transmembrane transporter activity"/>
    <property type="evidence" value="ECO:0007669"/>
    <property type="project" value="InterPro"/>
</dbReference>
<evidence type="ECO:0000256" key="6">
    <source>
        <dbReference type="ARBA" id="ARBA00023180"/>
    </source>
</evidence>
<feature type="transmembrane region" description="Helical" evidence="9">
    <location>
        <begin position="165"/>
        <end position="186"/>
    </location>
</feature>
<feature type="transmembrane region" description="Helical" evidence="9">
    <location>
        <begin position="405"/>
        <end position="426"/>
    </location>
</feature>
<evidence type="ECO:0000256" key="9">
    <source>
        <dbReference type="SAM" id="Phobius"/>
    </source>
</evidence>
<feature type="transmembrane region" description="Helical" evidence="9">
    <location>
        <begin position="306"/>
        <end position="327"/>
    </location>
</feature>
<dbReference type="EMBL" id="GECZ01021085">
    <property type="protein sequence ID" value="JAS48684.1"/>
    <property type="molecule type" value="Transcribed_RNA"/>
</dbReference>